<comment type="caution">
    <text evidence="4">The sequence shown here is derived from an EMBL/GenBank/DDBJ whole genome shotgun (WGS) entry which is preliminary data.</text>
</comment>
<dbReference type="VEuPathDB" id="FungiDB:MMYC01_200632"/>
<dbReference type="Gene3D" id="3.40.50.720">
    <property type="entry name" value="NAD(P)-binding Rossmann-like Domain"/>
    <property type="match status" value="1"/>
</dbReference>
<dbReference type="PANTHER" id="PTHR43669:SF3">
    <property type="entry name" value="ALCOHOL DEHYDROGENASE, PUTATIVE (AFU_ORTHOLOGUE AFUA_3G03445)-RELATED"/>
    <property type="match status" value="1"/>
</dbReference>
<evidence type="ECO:0000313" key="4">
    <source>
        <dbReference type="EMBL" id="KXX82902.1"/>
    </source>
</evidence>
<evidence type="ECO:0000256" key="1">
    <source>
        <dbReference type="ARBA" id="ARBA00006484"/>
    </source>
</evidence>
<gene>
    <name evidence="4" type="ORF">MMYC01_200632</name>
</gene>
<dbReference type="Proteomes" id="UP000078237">
    <property type="component" value="Unassembled WGS sequence"/>
</dbReference>
<dbReference type="STRING" id="100816.A0A175WH76"/>
<dbReference type="SUPFAM" id="SSF51735">
    <property type="entry name" value="NAD(P)-binding Rossmann-fold domains"/>
    <property type="match status" value="1"/>
</dbReference>
<organism evidence="4 5">
    <name type="scientific">Madurella mycetomatis</name>
    <dbReference type="NCBI Taxonomy" id="100816"/>
    <lineage>
        <taxon>Eukaryota</taxon>
        <taxon>Fungi</taxon>
        <taxon>Dikarya</taxon>
        <taxon>Ascomycota</taxon>
        <taxon>Pezizomycotina</taxon>
        <taxon>Sordariomycetes</taxon>
        <taxon>Sordariomycetidae</taxon>
        <taxon>Sordariales</taxon>
        <taxon>Sordariales incertae sedis</taxon>
        <taxon>Madurella</taxon>
    </lineage>
</organism>
<evidence type="ECO:0000313" key="5">
    <source>
        <dbReference type="Proteomes" id="UP000078237"/>
    </source>
</evidence>
<dbReference type="PANTHER" id="PTHR43669">
    <property type="entry name" value="5-KETO-D-GLUCONATE 5-REDUCTASE"/>
    <property type="match status" value="1"/>
</dbReference>
<protein>
    <submittedName>
        <fullName evidence="4">Oxidoreductase DltE</fullName>
    </submittedName>
</protein>
<keyword evidence="5" id="KW-1185">Reference proteome</keyword>
<dbReference type="EMBL" id="LCTW02000006">
    <property type="protein sequence ID" value="KXX82902.1"/>
    <property type="molecule type" value="Genomic_DNA"/>
</dbReference>
<evidence type="ECO:0000256" key="2">
    <source>
        <dbReference type="ARBA" id="ARBA00022857"/>
    </source>
</evidence>
<dbReference type="OrthoDB" id="37659at2759"/>
<dbReference type="AlphaFoldDB" id="A0A175WH76"/>
<evidence type="ECO:0000256" key="3">
    <source>
        <dbReference type="ARBA" id="ARBA00023002"/>
    </source>
</evidence>
<proteinExistence type="inferred from homology"/>
<dbReference type="InterPro" id="IPR002347">
    <property type="entry name" value="SDR_fam"/>
</dbReference>
<dbReference type="PROSITE" id="PS00061">
    <property type="entry name" value="ADH_SHORT"/>
    <property type="match status" value="1"/>
</dbReference>
<dbReference type="InterPro" id="IPR036291">
    <property type="entry name" value="NAD(P)-bd_dom_sf"/>
</dbReference>
<comment type="similarity">
    <text evidence="1">Belongs to the short-chain dehydrogenases/reductases (SDR) family.</text>
</comment>
<dbReference type="InterPro" id="IPR020904">
    <property type="entry name" value="Sc_DH/Rdtase_CS"/>
</dbReference>
<accession>A0A175WH76</accession>
<dbReference type="PRINTS" id="PR00081">
    <property type="entry name" value="GDHRDH"/>
</dbReference>
<keyword evidence="2" id="KW-0521">NADP</keyword>
<reference evidence="4 5" key="1">
    <citation type="journal article" date="2016" name="Genome Announc.">
        <title>Genome Sequence of Madurella mycetomatis mm55, Isolated from a Human Mycetoma Case in Sudan.</title>
        <authorList>
            <person name="Smit S."/>
            <person name="Derks M.F."/>
            <person name="Bervoets S."/>
            <person name="Fahal A."/>
            <person name="van Leeuwen W."/>
            <person name="van Belkum A."/>
            <person name="van de Sande W.W."/>
        </authorList>
    </citation>
    <scope>NUCLEOTIDE SEQUENCE [LARGE SCALE GENOMIC DNA]</scope>
    <source>
        <strain evidence="5">mm55</strain>
    </source>
</reference>
<name>A0A175WH76_9PEZI</name>
<dbReference type="Pfam" id="PF00106">
    <property type="entry name" value="adh_short"/>
    <property type="match status" value="1"/>
</dbReference>
<keyword evidence="3" id="KW-0560">Oxidoreductase</keyword>
<dbReference type="GO" id="GO:0016491">
    <property type="term" value="F:oxidoreductase activity"/>
    <property type="evidence" value="ECO:0007669"/>
    <property type="project" value="UniProtKB-KW"/>
</dbReference>
<sequence length="293" mass="32212">MSARIDTILILGAAGGIGEAMARRFHRMGKRVIVTGREEDREKLTRLAGDLPGLQFRVVSAARYTILALGSAANRLAKWDLTHLEIVQDEVRAILADFPTLDTVFVNAGIQNYYNIFEQPADDKEIIRELTVDLTAPVLVAQAFASHLLTLAQSGTKTNLFLTSSSLAYFPVPFYPTYCAAKTGIAAFVKILRMQLEGTGCRDMNVVEVAPQYVDTPLNASHRDQTDALQGGKDKAVQPMPLDEYIDRFFTALEQTDPDGSFKKEIGIGLAAKCVDVWYEGYRKLLSASGMAD</sequence>